<evidence type="ECO:0000313" key="3">
    <source>
        <dbReference type="Proteomes" id="UP000828390"/>
    </source>
</evidence>
<proteinExistence type="predicted"/>
<dbReference type="AlphaFoldDB" id="A0A9D4FZR5"/>
<accession>A0A9D4FZR5</accession>
<organism evidence="2 3">
    <name type="scientific">Dreissena polymorpha</name>
    <name type="common">Zebra mussel</name>
    <name type="synonym">Mytilus polymorpha</name>
    <dbReference type="NCBI Taxonomy" id="45954"/>
    <lineage>
        <taxon>Eukaryota</taxon>
        <taxon>Metazoa</taxon>
        <taxon>Spiralia</taxon>
        <taxon>Lophotrochozoa</taxon>
        <taxon>Mollusca</taxon>
        <taxon>Bivalvia</taxon>
        <taxon>Autobranchia</taxon>
        <taxon>Heteroconchia</taxon>
        <taxon>Euheterodonta</taxon>
        <taxon>Imparidentia</taxon>
        <taxon>Neoheterodontei</taxon>
        <taxon>Myida</taxon>
        <taxon>Dreissenoidea</taxon>
        <taxon>Dreissenidae</taxon>
        <taxon>Dreissena</taxon>
    </lineage>
</organism>
<feature type="compositionally biased region" description="Basic and acidic residues" evidence="1">
    <location>
        <begin position="1"/>
        <end position="19"/>
    </location>
</feature>
<reference evidence="2" key="1">
    <citation type="journal article" date="2019" name="bioRxiv">
        <title>The Genome of the Zebra Mussel, Dreissena polymorpha: A Resource for Invasive Species Research.</title>
        <authorList>
            <person name="McCartney M.A."/>
            <person name="Auch B."/>
            <person name="Kono T."/>
            <person name="Mallez S."/>
            <person name="Zhang Y."/>
            <person name="Obille A."/>
            <person name="Becker A."/>
            <person name="Abrahante J.E."/>
            <person name="Garbe J."/>
            <person name="Badalamenti J.P."/>
            <person name="Herman A."/>
            <person name="Mangelson H."/>
            <person name="Liachko I."/>
            <person name="Sullivan S."/>
            <person name="Sone E.D."/>
            <person name="Koren S."/>
            <person name="Silverstein K.A.T."/>
            <person name="Beckman K.B."/>
            <person name="Gohl D.M."/>
        </authorList>
    </citation>
    <scope>NUCLEOTIDE SEQUENCE</scope>
    <source>
        <strain evidence="2">Duluth1</strain>
        <tissue evidence="2">Whole animal</tissue>
    </source>
</reference>
<name>A0A9D4FZR5_DREPO</name>
<gene>
    <name evidence="2" type="ORF">DPMN_134441</name>
</gene>
<reference evidence="2" key="2">
    <citation type="submission" date="2020-11" db="EMBL/GenBank/DDBJ databases">
        <authorList>
            <person name="McCartney M.A."/>
            <person name="Auch B."/>
            <person name="Kono T."/>
            <person name="Mallez S."/>
            <person name="Becker A."/>
            <person name="Gohl D.M."/>
            <person name="Silverstein K.A.T."/>
            <person name="Koren S."/>
            <person name="Bechman K.B."/>
            <person name="Herman A."/>
            <person name="Abrahante J.E."/>
            <person name="Garbe J."/>
        </authorList>
    </citation>
    <scope>NUCLEOTIDE SEQUENCE</scope>
    <source>
        <strain evidence="2">Duluth1</strain>
        <tissue evidence="2">Whole animal</tissue>
    </source>
</reference>
<dbReference type="EMBL" id="JAIWYP010000006">
    <property type="protein sequence ID" value="KAH3806126.1"/>
    <property type="molecule type" value="Genomic_DNA"/>
</dbReference>
<evidence type="ECO:0000256" key="1">
    <source>
        <dbReference type="SAM" id="MobiDB-lite"/>
    </source>
</evidence>
<dbReference type="Proteomes" id="UP000828390">
    <property type="component" value="Unassembled WGS sequence"/>
</dbReference>
<protein>
    <submittedName>
        <fullName evidence="2">Uncharacterized protein</fullName>
    </submittedName>
</protein>
<evidence type="ECO:0000313" key="2">
    <source>
        <dbReference type="EMBL" id="KAH3806126.1"/>
    </source>
</evidence>
<comment type="caution">
    <text evidence="2">The sequence shown here is derived from an EMBL/GenBank/DDBJ whole genome shotgun (WGS) entry which is preliminary data.</text>
</comment>
<feature type="region of interest" description="Disordered" evidence="1">
    <location>
        <begin position="1"/>
        <end position="46"/>
    </location>
</feature>
<keyword evidence="3" id="KW-1185">Reference proteome</keyword>
<sequence>MLVKQKAQEAWKKLNDSRKPFSYPKAPGVRGAEGSDAPAANPMDETVPVQKPTISVSDQFPKTLQARRKSLIPAMINAKKSGKSANLSYDKVYIDNKMYTTNTVSSSGFDIS</sequence>